<dbReference type="GO" id="GO:0003678">
    <property type="term" value="F:DNA helicase activity"/>
    <property type="evidence" value="ECO:0007669"/>
    <property type="project" value="InterPro"/>
</dbReference>
<feature type="region of interest" description="Disordered" evidence="1">
    <location>
        <begin position="454"/>
        <end position="476"/>
    </location>
</feature>
<reference evidence="3" key="1">
    <citation type="journal article" date="2021" name="Proc. Natl. Acad. Sci. U.S.A.">
        <title>A Catalog of Tens of Thousands of Viruses from Human Metagenomes Reveals Hidden Associations with Chronic Diseases.</title>
        <authorList>
            <person name="Tisza M.J."/>
            <person name="Buck C.B."/>
        </authorList>
    </citation>
    <scope>NUCLEOTIDE SEQUENCE</scope>
    <source>
        <strain evidence="3">CtmpG14</strain>
    </source>
</reference>
<keyword evidence="3" id="KW-0347">Helicase</keyword>
<organism evidence="3">
    <name type="scientific">Siphoviridae sp. ctmpG14</name>
    <dbReference type="NCBI Taxonomy" id="2825654"/>
    <lineage>
        <taxon>Viruses</taxon>
        <taxon>Duplodnaviria</taxon>
        <taxon>Heunggongvirae</taxon>
        <taxon>Uroviricota</taxon>
        <taxon>Caudoviricetes</taxon>
    </lineage>
</organism>
<dbReference type="PANTHER" id="PTHR30153:SF2">
    <property type="entry name" value="REPLICATIVE DNA HELICASE"/>
    <property type="match status" value="1"/>
</dbReference>
<sequence>MTEEVIPTTTADGTPIKYEFDEKFQRALVVLALRDINFMRRADSLLYPQHFDSNANAVLCKMAKDYYSKYKAPLDGSMLKEVLNDYKKAKILKESDLREIIPVLKEVYTNSTPLPPSEPIIDKLGEFARSSAVTCAIMKSVDLIEKRDWGKIEKSLRDSLSVGAEDDTSTYDYFAEIDKRTKIRENELAGLMPPRGITTGCKQLDDVLYRKGWGRKELSLIMAPAKGGKSMACIYFAKGACIHGHNVLYVTLEVATDIVSARLDACVTDTEMRELTNKSSEVKRRVEGVKSLKNRGLLHIKEYPSGSLKVSNLRRYLESARNKGVQYDLICVDYADLMAPEVKSPNQIENFRQIYVDLRALAFEYNCAILTATQTNREGAKAKVAEMTHVAEDFNKIRTADIVISINTTKEERLKGEARLYFVASRNQESGITLKIKQDIPKMQFISGFIGFEGETASTSTDPTTGVAGMPEDEEH</sequence>
<proteinExistence type="predicted"/>
<dbReference type="SUPFAM" id="SSF52540">
    <property type="entry name" value="P-loop containing nucleoside triphosphate hydrolases"/>
    <property type="match status" value="1"/>
</dbReference>
<evidence type="ECO:0000256" key="1">
    <source>
        <dbReference type="SAM" id="MobiDB-lite"/>
    </source>
</evidence>
<dbReference type="InterPro" id="IPR007694">
    <property type="entry name" value="DNA_helicase_DnaB-like_C"/>
</dbReference>
<keyword evidence="3" id="KW-0378">Hydrolase</keyword>
<keyword evidence="3" id="KW-0067">ATP-binding</keyword>
<dbReference type="Gene3D" id="3.40.50.300">
    <property type="entry name" value="P-loop containing nucleotide triphosphate hydrolases"/>
    <property type="match status" value="1"/>
</dbReference>
<evidence type="ECO:0000313" key="3">
    <source>
        <dbReference type="EMBL" id="DAE04120.1"/>
    </source>
</evidence>
<evidence type="ECO:0000259" key="2">
    <source>
        <dbReference type="Pfam" id="PF03796"/>
    </source>
</evidence>
<dbReference type="PANTHER" id="PTHR30153">
    <property type="entry name" value="REPLICATIVE DNA HELICASE DNAB"/>
    <property type="match status" value="1"/>
</dbReference>
<protein>
    <submittedName>
        <fullName evidence="3">DnaB-like replicative helicase</fullName>
    </submittedName>
</protein>
<dbReference type="Pfam" id="PF03796">
    <property type="entry name" value="DnaB_C"/>
    <property type="match status" value="1"/>
</dbReference>
<dbReference type="GO" id="GO:0006260">
    <property type="term" value="P:DNA replication"/>
    <property type="evidence" value="ECO:0007669"/>
    <property type="project" value="InterPro"/>
</dbReference>
<feature type="domain" description="SF4 helicase" evidence="2">
    <location>
        <begin position="196"/>
        <end position="409"/>
    </location>
</feature>
<dbReference type="InterPro" id="IPR027417">
    <property type="entry name" value="P-loop_NTPase"/>
</dbReference>
<name>A0A8S5PBR2_9CAUD</name>
<dbReference type="GO" id="GO:0005524">
    <property type="term" value="F:ATP binding"/>
    <property type="evidence" value="ECO:0007669"/>
    <property type="project" value="InterPro"/>
</dbReference>
<accession>A0A8S5PBR2</accession>
<keyword evidence="3" id="KW-0547">Nucleotide-binding</keyword>
<dbReference type="EMBL" id="BK015384">
    <property type="protein sequence ID" value="DAE04120.1"/>
    <property type="molecule type" value="Genomic_DNA"/>
</dbReference>